<dbReference type="EMBL" id="JACRWH010000051">
    <property type="protein sequence ID" value="MBC6013022.1"/>
    <property type="molecule type" value="Genomic_DNA"/>
</dbReference>
<keyword evidence="2" id="KW-1185">Reference proteome</keyword>
<comment type="caution">
    <text evidence="1">The sequence shown here is derived from an EMBL/GenBank/DDBJ whole genome shotgun (WGS) entry which is preliminary data.</text>
</comment>
<proteinExistence type="predicted"/>
<evidence type="ECO:0000313" key="2">
    <source>
        <dbReference type="Proteomes" id="UP000649075"/>
    </source>
</evidence>
<reference evidence="1 2" key="1">
    <citation type="submission" date="2020-08" db="EMBL/GenBank/DDBJ databases">
        <authorList>
            <person name="Liu C."/>
            <person name="Sun Q."/>
        </authorList>
    </citation>
    <scope>NUCLEOTIDE SEQUENCE [LARGE SCALE GENOMIC DNA]</scope>
    <source>
        <strain evidence="1 2">L34</strain>
    </source>
</reference>
<protein>
    <submittedName>
        <fullName evidence="1">Uncharacterized protein</fullName>
    </submittedName>
</protein>
<dbReference type="RefSeq" id="WP_186999545.1">
    <property type="nucleotide sequence ID" value="NZ_JACRWH010000051.1"/>
</dbReference>
<evidence type="ECO:0000313" key="1">
    <source>
        <dbReference type="EMBL" id="MBC6013022.1"/>
    </source>
</evidence>
<gene>
    <name evidence="1" type="ORF">H8911_09895</name>
</gene>
<organism evidence="1 2">
    <name type="scientific">Holdemanella hominis</name>
    <dbReference type="NCBI Taxonomy" id="2764327"/>
    <lineage>
        <taxon>Bacteria</taxon>
        <taxon>Bacillati</taxon>
        <taxon>Bacillota</taxon>
        <taxon>Erysipelotrichia</taxon>
        <taxon>Erysipelotrichales</taxon>
        <taxon>Erysipelotrichaceae</taxon>
        <taxon>Holdemanella</taxon>
    </lineage>
</organism>
<dbReference type="Proteomes" id="UP000649075">
    <property type="component" value="Unassembled WGS sequence"/>
</dbReference>
<name>A0ABR7KK35_9FIRM</name>
<accession>A0ABR7KK35</accession>
<sequence>MASEAKIRANNKSNKINTKMICLRLSYNTDADIIKKLDEVESKMGYIKELIRKDMQAQKNSLHFLVN</sequence>